<dbReference type="PANTHER" id="PTHR37298">
    <property type="entry name" value="UPF0111 PROTEIN YKAA"/>
    <property type="match status" value="1"/>
</dbReference>
<dbReference type="InterPro" id="IPR052912">
    <property type="entry name" value="UPF0111_domain"/>
</dbReference>
<evidence type="ECO:0008006" key="4">
    <source>
        <dbReference type="Google" id="ProtNLM"/>
    </source>
</evidence>
<dbReference type="AlphaFoldDB" id="A0A0S4L7B3"/>
<dbReference type="InterPro" id="IPR018445">
    <property type="entry name" value="Put_Phosphate_transp_reg"/>
</dbReference>
<name>A0A0S4L7B3_9BACT</name>
<organism evidence="2 3">
    <name type="scientific">Candidatus Nitrospira nitrosa</name>
    <dbReference type="NCBI Taxonomy" id="1742972"/>
    <lineage>
        <taxon>Bacteria</taxon>
        <taxon>Pseudomonadati</taxon>
        <taxon>Nitrospirota</taxon>
        <taxon>Nitrospiria</taxon>
        <taxon>Nitrospirales</taxon>
        <taxon>Nitrospiraceae</taxon>
        <taxon>Nitrospira</taxon>
    </lineage>
</organism>
<keyword evidence="3" id="KW-1185">Reference proteome</keyword>
<evidence type="ECO:0000256" key="1">
    <source>
        <dbReference type="ARBA" id="ARBA00008591"/>
    </source>
</evidence>
<dbReference type="InterPro" id="IPR038078">
    <property type="entry name" value="PhoU-like_sf"/>
</dbReference>
<evidence type="ECO:0000313" key="2">
    <source>
        <dbReference type="EMBL" id="CUS31771.1"/>
    </source>
</evidence>
<sequence>MIFSILPKEEAFFELFKKAARNVIEGSRLLKDLMEDYTNSQEKIARIKEVEHIGDGITHDIAMRLNQTFITPIDREDIHDLASALDDILDAIEAVADRFAIYKIEQPTPCAVRLADILYQASVAVGRGVDRIGMSHEEVKEYSVAVNSLENEADRVSRDAISALFEKETNPIAVIKWKEIYETFEEGTDRCEDVANVIECIVLKQA</sequence>
<dbReference type="Gene3D" id="1.20.58.220">
    <property type="entry name" value="Phosphate transport system protein phou homolog 2, domain 2"/>
    <property type="match status" value="1"/>
</dbReference>
<dbReference type="PANTHER" id="PTHR37298:SF1">
    <property type="entry name" value="UPF0111 PROTEIN YKAA"/>
    <property type="match status" value="1"/>
</dbReference>
<accession>A0A0S4L7B3</accession>
<comment type="similarity">
    <text evidence="1">Belongs to the UPF0111 family.</text>
</comment>
<dbReference type="EMBL" id="CZQA01000001">
    <property type="protein sequence ID" value="CUS31771.1"/>
    <property type="molecule type" value="Genomic_DNA"/>
</dbReference>
<proteinExistence type="inferred from homology"/>
<dbReference type="Proteomes" id="UP000199032">
    <property type="component" value="Unassembled WGS sequence"/>
</dbReference>
<dbReference type="Pfam" id="PF01865">
    <property type="entry name" value="PhoU_div"/>
    <property type="match status" value="1"/>
</dbReference>
<gene>
    <name evidence="2" type="ORF">COMA1_10261</name>
</gene>
<dbReference type="RefSeq" id="WP_245630791.1">
    <property type="nucleotide sequence ID" value="NZ_CZQA01000001.1"/>
</dbReference>
<reference evidence="2 3" key="1">
    <citation type="submission" date="2015-10" db="EMBL/GenBank/DDBJ databases">
        <authorList>
            <person name="Gilbert D.G."/>
        </authorList>
    </citation>
    <scope>NUCLEOTIDE SEQUENCE [LARGE SCALE GENOMIC DNA]</scope>
    <source>
        <strain evidence="2">COMA1</strain>
    </source>
</reference>
<protein>
    <recommendedName>
        <fullName evidence="4">Phosphate transport regulator</fullName>
    </recommendedName>
</protein>
<dbReference type="STRING" id="1742972.COMA1_10261"/>
<evidence type="ECO:0000313" key="3">
    <source>
        <dbReference type="Proteomes" id="UP000199032"/>
    </source>
</evidence>